<dbReference type="GO" id="GO:0000287">
    <property type="term" value="F:magnesium ion binding"/>
    <property type="evidence" value="ECO:0007669"/>
    <property type="project" value="UniProtKB-UniRule"/>
</dbReference>
<organism evidence="10 11">
    <name type="scientific">Synoicihabitans lomoniglobus</name>
    <dbReference type="NCBI Taxonomy" id="2909285"/>
    <lineage>
        <taxon>Bacteria</taxon>
        <taxon>Pseudomonadati</taxon>
        <taxon>Verrucomicrobiota</taxon>
        <taxon>Opitutia</taxon>
        <taxon>Opitutales</taxon>
        <taxon>Opitutaceae</taxon>
        <taxon>Synoicihabitans</taxon>
    </lineage>
</organism>
<evidence type="ECO:0000256" key="2">
    <source>
        <dbReference type="ARBA" id="ARBA00022649"/>
    </source>
</evidence>
<dbReference type="AlphaFoldDB" id="A0AAE9ZWI5"/>
<gene>
    <name evidence="8" type="primary">vapC</name>
    <name evidence="10" type="ORF">PXH66_01085</name>
</gene>
<feature type="binding site" evidence="8">
    <location>
        <position position="2"/>
    </location>
    <ligand>
        <name>Mg(2+)</name>
        <dbReference type="ChEBI" id="CHEBI:18420"/>
    </ligand>
</feature>
<keyword evidence="3 8" id="KW-0540">Nuclease</keyword>
<dbReference type="InterPro" id="IPR029060">
    <property type="entry name" value="PIN-like_dom_sf"/>
</dbReference>
<comment type="similarity">
    <text evidence="7 8">Belongs to the PINc/VapC protein family.</text>
</comment>
<name>A0AAE9ZWI5_9BACT</name>
<feature type="binding site" evidence="8">
    <location>
        <position position="88"/>
    </location>
    <ligand>
        <name>Mg(2+)</name>
        <dbReference type="ChEBI" id="CHEBI:18420"/>
    </ligand>
</feature>
<dbReference type="InterPro" id="IPR022907">
    <property type="entry name" value="VapC_family"/>
</dbReference>
<accession>A0AAE9ZWI5</accession>
<comment type="cofactor">
    <cofactor evidence="1 8">
        <name>Mg(2+)</name>
        <dbReference type="ChEBI" id="CHEBI:18420"/>
    </cofactor>
</comment>
<dbReference type="GO" id="GO:0004540">
    <property type="term" value="F:RNA nuclease activity"/>
    <property type="evidence" value="ECO:0007669"/>
    <property type="project" value="InterPro"/>
</dbReference>
<comment type="function">
    <text evidence="8">Toxic component of a toxin-antitoxin (TA) system. An RNase.</text>
</comment>
<evidence type="ECO:0000256" key="6">
    <source>
        <dbReference type="ARBA" id="ARBA00022842"/>
    </source>
</evidence>
<dbReference type="EMBL" id="CP119075">
    <property type="protein sequence ID" value="WED65442.1"/>
    <property type="molecule type" value="Genomic_DNA"/>
</dbReference>
<reference evidence="10" key="1">
    <citation type="submission" date="2023-03" db="EMBL/GenBank/DDBJ databases">
        <title>Lomoglobus Profundus gen. nov., sp. nov., a novel member of the phylum Verrucomicrobia, isolated from deep-marine sediment of South China Sea.</title>
        <authorList>
            <person name="Ahmad T."/>
            <person name="Ishaq S.E."/>
            <person name="Wang F."/>
        </authorList>
    </citation>
    <scope>NUCLEOTIDE SEQUENCE</scope>
    <source>
        <strain evidence="10">LMO-M01</strain>
    </source>
</reference>
<dbReference type="Pfam" id="PF01850">
    <property type="entry name" value="PIN"/>
    <property type="match status" value="1"/>
</dbReference>
<evidence type="ECO:0000256" key="5">
    <source>
        <dbReference type="ARBA" id="ARBA00022801"/>
    </source>
</evidence>
<keyword evidence="5 8" id="KW-0378">Hydrolase</keyword>
<dbReference type="Gene3D" id="3.40.50.1010">
    <property type="entry name" value="5'-nuclease"/>
    <property type="match status" value="1"/>
</dbReference>
<evidence type="ECO:0000313" key="11">
    <source>
        <dbReference type="Proteomes" id="UP001218638"/>
    </source>
</evidence>
<evidence type="ECO:0000256" key="7">
    <source>
        <dbReference type="ARBA" id="ARBA00038093"/>
    </source>
</evidence>
<dbReference type="InterPro" id="IPR002716">
    <property type="entry name" value="PIN_dom"/>
</dbReference>
<dbReference type="CDD" id="cd18686">
    <property type="entry name" value="PIN_VapC-like"/>
    <property type="match status" value="1"/>
</dbReference>
<dbReference type="HAMAP" id="MF_00265">
    <property type="entry name" value="VapC_Nob1"/>
    <property type="match status" value="1"/>
</dbReference>
<dbReference type="InterPro" id="IPR050556">
    <property type="entry name" value="Type_II_TA_system_RNase"/>
</dbReference>
<keyword evidence="2 8" id="KW-1277">Toxin-antitoxin system</keyword>
<dbReference type="PANTHER" id="PTHR33653:SF1">
    <property type="entry name" value="RIBONUCLEASE VAPC2"/>
    <property type="match status" value="1"/>
</dbReference>
<dbReference type="KEGG" id="slom:PXH66_01085"/>
<dbReference type="SUPFAM" id="SSF88723">
    <property type="entry name" value="PIN domain-like"/>
    <property type="match status" value="1"/>
</dbReference>
<evidence type="ECO:0000259" key="9">
    <source>
        <dbReference type="Pfam" id="PF01850"/>
    </source>
</evidence>
<dbReference type="GO" id="GO:0090729">
    <property type="term" value="F:toxin activity"/>
    <property type="evidence" value="ECO:0007669"/>
    <property type="project" value="UniProtKB-KW"/>
</dbReference>
<dbReference type="EC" id="3.1.-.-" evidence="8"/>
<dbReference type="Proteomes" id="UP001218638">
    <property type="component" value="Chromosome"/>
</dbReference>
<evidence type="ECO:0000256" key="3">
    <source>
        <dbReference type="ARBA" id="ARBA00022722"/>
    </source>
</evidence>
<dbReference type="GO" id="GO:0016787">
    <property type="term" value="F:hydrolase activity"/>
    <property type="evidence" value="ECO:0007669"/>
    <property type="project" value="UniProtKB-KW"/>
</dbReference>
<feature type="domain" description="PIN" evidence="9">
    <location>
        <begin position="2"/>
        <end position="113"/>
    </location>
</feature>
<dbReference type="PANTHER" id="PTHR33653">
    <property type="entry name" value="RIBONUCLEASE VAPC2"/>
    <property type="match status" value="1"/>
</dbReference>
<keyword evidence="6 8" id="KW-0460">Magnesium</keyword>
<keyword evidence="11" id="KW-1185">Reference proteome</keyword>
<protein>
    <recommendedName>
        <fullName evidence="8">Ribonuclease VapC</fullName>
        <shortName evidence="8">RNase VapC</shortName>
        <ecNumber evidence="8">3.1.-.-</ecNumber>
    </recommendedName>
    <alternativeName>
        <fullName evidence="8">Toxin VapC</fullName>
    </alternativeName>
</protein>
<keyword evidence="8" id="KW-0800">Toxin</keyword>
<evidence type="ECO:0000256" key="4">
    <source>
        <dbReference type="ARBA" id="ARBA00022723"/>
    </source>
</evidence>
<evidence type="ECO:0000256" key="8">
    <source>
        <dbReference type="HAMAP-Rule" id="MF_00265"/>
    </source>
</evidence>
<evidence type="ECO:0000313" key="10">
    <source>
        <dbReference type="EMBL" id="WED65442.1"/>
    </source>
</evidence>
<proteinExistence type="inferred from homology"/>
<evidence type="ECO:0000256" key="1">
    <source>
        <dbReference type="ARBA" id="ARBA00001946"/>
    </source>
</evidence>
<keyword evidence="4 8" id="KW-0479">Metal-binding</keyword>
<sequence>MDSSALLEYFLDSPAADQFCDVIEDRNQLLVPSIVIYEVTRRLRTVLGEAAADTALAELSIAAVAPLDHNLAYAAARIGAEHRLAMADSIIYATAQAHQATLWTQDADFKDLPNVRYFAKAAA</sequence>